<dbReference type="KEGG" id="dpte:113799597"/>
<feature type="region of interest" description="Disordered" evidence="1">
    <location>
        <begin position="349"/>
        <end position="391"/>
    </location>
</feature>
<sequence>MFFSYLLGIGFIVIKIIIIDGEDSDNEILKICHDLHNFGHKKKNKLNILAVGLTQDHMLLITENFYVFEVDRDHMQTSINNLYLNAKPLSLSKKYPELSKNDHFNRIRYEISHAFIDVDSDGSWLCFITSFSARENGINYNLEKSTISEGWKFNFVHKEVLISTKKPCNFYSIRRYNGQFQIGTFECSDSTIAQSRSINQRKSYRSVCFSDHSNDKIFFNPEESDCKIPVHWPILKGFVASEKFFLFGKDYIYVFDENVYHQSSPEKSYPIKSQSYDSFFTCPGKNSPPLFNFYTMVMIGIIIIGLIILILLLRIGKNKRRFDNRTIRSTDSGRTSFFQMVTKVITGSNAVSSSSSSNNSSQMKSRKSQKTNTLKTKTRIPSSRKKTIVNL</sequence>
<feature type="transmembrane region" description="Helical" evidence="2">
    <location>
        <begin position="291"/>
        <end position="313"/>
    </location>
</feature>
<evidence type="ECO:0000256" key="3">
    <source>
        <dbReference type="SAM" id="SignalP"/>
    </source>
</evidence>
<evidence type="ECO:0000256" key="2">
    <source>
        <dbReference type="SAM" id="Phobius"/>
    </source>
</evidence>
<keyword evidence="2" id="KW-0472">Membrane</keyword>
<dbReference type="AlphaFoldDB" id="A0A6P6YMJ2"/>
<feature type="compositionally biased region" description="Basic residues" evidence="1">
    <location>
        <begin position="376"/>
        <end position="391"/>
    </location>
</feature>
<dbReference type="Proteomes" id="UP000515146">
    <property type="component" value="Unplaced"/>
</dbReference>
<keyword evidence="4" id="KW-1185">Reference proteome</keyword>
<feature type="compositionally biased region" description="Low complexity" evidence="1">
    <location>
        <begin position="349"/>
        <end position="363"/>
    </location>
</feature>
<accession>A0A6P6YMJ2</accession>
<keyword evidence="2" id="KW-0812">Transmembrane</keyword>
<feature type="chain" id="PRO_5027595080" evidence="3">
    <location>
        <begin position="22"/>
        <end position="391"/>
    </location>
</feature>
<gene>
    <name evidence="5" type="primary">LOC113799597</name>
</gene>
<keyword evidence="3" id="KW-0732">Signal</keyword>
<dbReference type="GeneID" id="113799597"/>
<evidence type="ECO:0000313" key="5">
    <source>
        <dbReference type="RefSeq" id="XP_027206061.1"/>
    </source>
</evidence>
<organism evidence="4 5">
    <name type="scientific">Dermatophagoides pteronyssinus</name>
    <name type="common">European house dust mite</name>
    <dbReference type="NCBI Taxonomy" id="6956"/>
    <lineage>
        <taxon>Eukaryota</taxon>
        <taxon>Metazoa</taxon>
        <taxon>Ecdysozoa</taxon>
        <taxon>Arthropoda</taxon>
        <taxon>Chelicerata</taxon>
        <taxon>Arachnida</taxon>
        <taxon>Acari</taxon>
        <taxon>Acariformes</taxon>
        <taxon>Sarcoptiformes</taxon>
        <taxon>Astigmata</taxon>
        <taxon>Psoroptidia</taxon>
        <taxon>Analgoidea</taxon>
        <taxon>Pyroglyphidae</taxon>
        <taxon>Dermatophagoidinae</taxon>
        <taxon>Dermatophagoides</taxon>
    </lineage>
</organism>
<evidence type="ECO:0000256" key="1">
    <source>
        <dbReference type="SAM" id="MobiDB-lite"/>
    </source>
</evidence>
<proteinExistence type="predicted"/>
<dbReference type="InParanoid" id="A0A6P6YMJ2"/>
<protein>
    <submittedName>
        <fullName evidence="5">Uncharacterized protein LOC113799597</fullName>
    </submittedName>
</protein>
<evidence type="ECO:0000313" key="4">
    <source>
        <dbReference type="Proteomes" id="UP000515146"/>
    </source>
</evidence>
<feature type="signal peptide" evidence="3">
    <location>
        <begin position="1"/>
        <end position="21"/>
    </location>
</feature>
<dbReference type="OrthoDB" id="6508362at2759"/>
<keyword evidence="2" id="KW-1133">Transmembrane helix</keyword>
<name>A0A6P6YMJ2_DERPT</name>
<reference evidence="5" key="1">
    <citation type="submission" date="2025-08" db="UniProtKB">
        <authorList>
            <consortium name="RefSeq"/>
        </authorList>
    </citation>
    <scope>IDENTIFICATION</scope>
    <source>
        <strain evidence="5">Airmid</strain>
    </source>
</reference>
<dbReference type="RefSeq" id="XP_027206061.1">
    <property type="nucleotide sequence ID" value="XM_027350260.1"/>
</dbReference>